<keyword evidence="3" id="KW-1185">Reference proteome</keyword>
<evidence type="ECO:0000313" key="3">
    <source>
        <dbReference type="Proteomes" id="UP000239532"/>
    </source>
</evidence>
<sequence length="142" mass="15507">MKTLMTTLVLILISAFAKAQTLPSIVETYTITVNVDNARNDNGEMIFSLSTKDQFMKAAPLMAASSSIKDGVASVTFENVPKGEYAIIVLQDLNGNKQMDFEVNGMPKESYGVSNNVMSYGPPTWAEAKFEVTENTTLRIAI</sequence>
<feature type="signal peptide" evidence="1">
    <location>
        <begin position="1"/>
        <end position="19"/>
    </location>
</feature>
<evidence type="ECO:0008006" key="4">
    <source>
        <dbReference type="Google" id="ProtNLM"/>
    </source>
</evidence>
<gene>
    <name evidence="2" type="ORF">BST86_02185</name>
</gene>
<dbReference type="EMBL" id="MQUC01000003">
    <property type="protein sequence ID" value="PRP65979.1"/>
    <property type="molecule type" value="Genomic_DNA"/>
</dbReference>
<dbReference type="OrthoDB" id="9788332at2"/>
<dbReference type="InterPro" id="IPR018673">
    <property type="entry name" value="DUF2141"/>
</dbReference>
<proteinExistence type="predicted"/>
<dbReference type="AlphaFoldDB" id="A0A2S9WR88"/>
<dbReference type="Proteomes" id="UP000239532">
    <property type="component" value="Unassembled WGS sequence"/>
</dbReference>
<accession>A0A2S9WR88</accession>
<evidence type="ECO:0000313" key="2">
    <source>
        <dbReference type="EMBL" id="PRP65979.1"/>
    </source>
</evidence>
<organism evidence="2 3">
    <name type="scientific">Nonlabens agnitus</name>
    <dbReference type="NCBI Taxonomy" id="870484"/>
    <lineage>
        <taxon>Bacteria</taxon>
        <taxon>Pseudomonadati</taxon>
        <taxon>Bacteroidota</taxon>
        <taxon>Flavobacteriia</taxon>
        <taxon>Flavobacteriales</taxon>
        <taxon>Flavobacteriaceae</taxon>
        <taxon>Nonlabens</taxon>
    </lineage>
</organism>
<reference evidence="2 3" key="1">
    <citation type="submission" date="2016-11" db="EMBL/GenBank/DDBJ databases">
        <title>Trade-off between light-utilization and light-protection in marine flavobacteria.</title>
        <authorList>
            <person name="Kumagai Y."/>
        </authorList>
    </citation>
    <scope>NUCLEOTIDE SEQUENCE [LARGE SCALE GENOMIC DNA]</scope>
    <source>
        <strain evidence="2 3">JCM 17109</strain>
    </source>
</reference>
<dbReference type="Pfam" id="PF09912">
    <property type="entry name" value="DUF2141"/>
    <property type="match status" value="1"/>
</dbReference>
<evidence type="ECO:0000256" key="1">
    <source>
        <dbReference type="SAM" id="SignalP"/>
    </source>
</evidence>
<name>A0A2S9WR88_9FLAO</name>
<protein>
    <recommendedName>
        <fullName evidence="4">DUF2141 domain-containing protein</fullName>
    </recommendedName>
</protein>
<dbReference type="RefSeq" id="WP_105981839.1">
    <property type="nucleotide sequence ID" value="NZ_MQUC01000003.1"/>
</dbReference>
<keyword evidence="1" id="KW-0732">Signal</keyword>
<comment type="caution">
    <text evidence="2">The sequence shown here is derived from an EMBL/GenBank/DDBJ whole genome shotgun (WGS) entry which is preliminary data.</text>
</comment>
<feature type="chain" id="PRO_5015398879" description="DUF2141 domain-containing protein" evidence="1">
    <location>
        <begin position="20"/>
        <end position="142"/>
    </location>
</feature>